<dbReference type="PANTHER" id="PTHR12990:SF5">
    <property type="entry name" value="MESENCEPHALIC ASTROCYTE-DERIVED NEUROTROPHIC FACTOR HOMOLOG"/>
    <property type="match status" value="1"/>
</dbReference>
<dbReference type="OrthoDB" id="5597848at2759"/>
<protein>
    <recommendedName>
        <fullName evidence="3">Mesencephalic astrocyte-derived neurotrophic factor homolog</fullName>
    </recommendedName>
    <alternativeName>
        <fullName evidence="7">MANF/CDNF-like protein</fullName>
    </alternativeName>
</protein>
<dbReference type="SUPFAM" id="SSF68906">
    <property type="entry name" value="SAP domain"/>
    <property type="match status" value="1"/>
</dbReference>
<evidence type="ECO:0000256" key="6">
    <source>
        <dbReference type="ARBA" id="ARBA00023157"/>
    </source>
</evidence>
<dbReference type="GO" id="GO:0071542">
    <property type="term" value="P:dopaminergic neuron differentiation"/>
    <property type="evidence" value="ECO:0007669"/>
    <property type="project" value="TreeGrafter"/>
</dbReference>
<evidence type="ECO:0000259" key="9">
    <source>
        <dbReference type="Pfam" id="PF20145"/>
    </source>
</evidence>
<accession>A0A7I8VFV6</accession>
<dbReference type="PANTHER" id="PTHR12990">
    <property type="entry name" value="ARMET-LIKE PROTEIN"/>
    <property type="match status" value="1"/>
</dbReference>
<dbReference type="Pfam" id="PF20145">
    <property type="entry name" value="ARMET_N"/>
    <property type="match status" value="1"/>
</dbReference>
<keyword evidence="6" id="KW-1015">Disulfide bond</keyword>
<dbReference type="InterPro" id="IPR045333">
    <property type="entry name" value="ARMET-like"/>
</dbReference>
<comment type="subcellular location">
    <subcellularLocation>
        <location evidence="1">Secreted</location>
    </subcellularLocation>
</comment>
<comment type="similarity">
    <text evidence="2">Belongs to the ARMET family.</text>
</comment>
<evidence type="ECO:0000313" key="11">
    <source>
        <dbReference type="Proteomes" id="UP000549394"/>
    </source>
</evidence>
<evidence type="ECO:0000313" key="10">
    <source>
        <dbReference type="EMBL" id="CAD5114289.1"/>
    </source>
</evidence>
<evidence type="ECO:0000256" key="3">
    <source>
        <dbReference type="ARBA" id="ARBA00014267"/>
    </source>
</evidence>
<dbReference type="InterPro" id="IPR045332">
    <property type="entry name" value="ARMET_N"/>
</dbReference>
<dbReference type="FunFam" id="1.10.225.10:FF:000003">
    <property type="entry name" value="Mesencephalic astrocyte-derived neurotrophic factor"/>
    <property type="match status" value="1"/>
</dbReference>
<reference evidence="10 11" key="1">
    <citation type="submission" date="2020-08" db="EMBL/GenBank/DDBJ databases">
        <authorList>
            <person name="Hejnol A."/>
        </authorList>
    </citation>
    <scope>NUCLEOTIDE SEQUENCE [LARGE SCALE GENOMIC DNA]</scope>
</reference>
<evidence type="ECO:0000256" key="5">
    <source>
        <dbReference type="ARBA" id="ARBA00022729"/>
    </source>
</evidence>
<keyword evidence="4" id="KW-0964">Secreted</keyword>
<gene>
    <name evidence="10" type="ORF">DGYR_LOCUS3148</name>
</gene>
<keyword evidence="5" id="KW-0732">Signal</keyword>
<dbReference type="FunFam" id="1.10.720.30:FF:000003">
    <property type="entry name" value="Mesencephalic astrocyte-derived neurotrophic factor"/>
    <property type="match status" value="1"/>
</dbReference>
<feature type="domain" description="ARMET N-terminal" evidence="9">
    <location>
        <begin position="14"/>
        <end position="108"/>
    </location>
</feature>
<dbReference type="Pfam" id="PF10208">
    <property type="entry name" value="ARMET_C"/>
    <property type="match status" value="1"/>
</dbReference>
<dbReference type="EMBL" id="CAJFCJ010000005">
    <property type="protein sequence ID" value="CAD5114289.1"/>
    <property type="molecule type" value="Genomic_DNA"/>
</dbReference>
<evidence type="ECO:0000259" key="8">
    <source>
        <dbReference type="Pfam" id="PF10208"/>
    </source>
</evidence>
<evidence type="ECO:0000256" key="4">
    <source>
        <dbReference type="ARBA" id="ARBA00022525"/>
    </source>
</evidence>
<dbReference type="InterPro" id="IPR019345">
    <property type="entry name" value="ARMET_C"/>
</dbReference>
<keyword evidence="11" id="KW-1185">Reference proteome</keyword>
<dbReference type="AlphaFoldDB" id="A0A7I8VFV6"/>
<dbReference type="GO" id="GO:0031175">
    <property type="term" value="P:neuron projection development"/>
    <property type="evidence" value="ECO:0007669"/>
    <property type="project" value="TreeGrafter"/>
</dbReference>
<dbReference type="GO" id="GO:0005783">
    <property type="term" value="C:endoplasmic reticulum"/>
    <property type="evidence" value="ECO:0007669"/>
    <property type="project" value="TreeGrafter"/>
</dbReference>
<dbReference type="InterPro" id="IPR036361">
    <property type="entry name" value="SAP_dom_sf"/>
</dbReference>
<dbReference type="Gene3D" id="1.10.720.30">
    <property type="entry name" value="SAP domain"/>
    <property type="match status" value="1"/>
</dbReference>
<evidence type="ECO:0000256" key="1">
    <source>
        <dbReference type="ARBA" id="ARBA00004613"/>
    </source>
</evidence>
<dbReference type="Gene3D" id="1.10.225.10">
    <property type="entry name" value="Saposin-like"/>
    <property type="match status" value="1"/>
</dbReference>
<sequence>MIVSSMKEVNKETCEVCVTMIEKFIEQTDSETKKSVEKVQDAFMKFCKTKKKDDNRLCYYVGGLEESATSVLGEITKRVTWGVPADKICMHLNKKDSQICELKYEKQIDLTKVNLKKLKVKDLKKILSDWDENCKGCTEKSDFISKIKELMPIHAPDAAKILKKKEEL</sequence>
<feature type="domain" description="ARMET C-terminal" evidence="8">
    <location>
        <begin position="112"/>
        <end position="154"/>
    </location>
</feature>
<evidence type="ECO:0000256" key="7">
    <source>
        <dbReference type="ARBA" id="ARBA00032923"/>
    </source>
</evidence>
<comment type="caution">
    <text evidence="10">The sequence shown here is derived from an EMBL/GenBank/DDBJ whole genome shotgun (WGS) entry which is preliminary data.</text>
</comment>
<organism evidence="10 11">
    <name type="scientific">Dimorphilus gyrociliatus</name>
    <dbReference type="NCBI Taxonomy" id="2664684"/>
    <lineage>
        <taxon>Eukaryota</taxon>
        <taxon>Metazoa</taxon>
        <taxon>Spiralia</taxon>
        <taxon>Lophotrochozoa</taxon>
        <taxon>Annelida</taxon>
        <taxon>Polychaeta</taxon>
        <taxon>Polychaeta incertae sedis</taxon>
        <taxon>Dinophilidae</taxon>
        <taxon>Dimorphilus</taxon>
    </lineage>
</organism>
<name>A0A7I8VFV6_9ANNE</name>
<dbReference type="GO" id="GO:0005615">
    <property type="term" value="C:extracellular space"/>
    <property type="evidence" value="ECO:0007669"/>
    <property type="project" value="TreeGrafter"/>
</dbReference>
<proteinExistence type="inferred from homology"/>
<dbReference type="Proteomes" id="UP000549394">
    <property type="component" value="Unassembled WGS sequence"/>
</dbReference>
<evidence type="ECO:0000256" key="2">
    <source>
        <dbReference type="ARBA" id="ARBA00005617"/>
    </source>
</evidence>